<dbReference type="AlphaFoldDB" id="A0A2P2P162"/>
<name>A0A2P2P162_RHIMU</name>
<dbReference type="EMBL" id="GGEC01067996">
    <property type="protein sequence ID" value="MBX48480.1"/>
    <property type="molecule type" value="Transcribed_RNA"/>
</dbReference>
<accession>A0A2P2P162</accession>
<evidence type="ECO:0000313" key="1">
    <source>
        <dbReference type="EMBL" id="MBX48480.1"/>
    </source>
</evidence>
<organism evidence="1">
    <name type="scientific">Rhizophora mucronata</name>
    <name type="common">Asiatic mangrove</name>
    <dbReference type="NCBI Taxonomy" id="61149"/>
    <lineage>
        <taxon>Eukaryota</taxon>
        <taxon>Viridiplantae</taxon>
        <taxon>Streptophyta</taxon>
        <taxon>Embryophyta</taxon>
        <taxon>Tracheophyta</taxon>
        <taxon>Spermatophyta</taxon>
        <taxon>Magnoliopsida</taxon>
        <taxon>eudicotyledons</taxon>
        <taxon>Gunneridae</taxon>
        <taxon>Pentapetalae</taxon>
        <taxon>rosids</taxon>
        <taxon>fabids</taxon>
        <taxon>Malpighiales</taxon>
        <taxon>Rhizophoraceae</taxon>
        <taxon>Rhizophora</taxon>
    </lineage>
</organism>
<sequence length="32" mass="3821">MTWKVLIKISNFCGTWKVHQIHGKIQLLPITW</sequence>
<proteinExistence type="predicted"/>
<protein>
    <submittedName>
        <fullName evidence="1">Uncharacterized protein</fullName>
    </submittedName>
</protein>
<reference evidence="1" key="1">
    <citation type="submission" date="2018-02" db="EMBL/GenBank/DDBJ databases">
        <title>Rhizophora mucronata_Transcriptome.</title>
        <authorList>
            <person name="Meera S.P."/>
            <person name="Sreeshan A."/>
            <person name="Augustine A."/>
        </authorList>
    </citation>
    <scope>NUCLEOTIDE SEQUENCE</scope>
    <source>
        <tissue evidence="1">Leaf</tissue>
    </source>
</reference>